<dbReference type="EMBL" id="CP121472">
    <property type="protein sequence ID" value="WPL19458.1"/>
    <property type="molecule type" value="Genomic_DNA"/>
</dbReference>
<dbReference type="Gene3D" id="2.30.30.40">
    <property type="entry name" value="SH3 Domains"/>
    <property type="match status" value="1"/>
</dbReference>
<dbReference type="Pfam" id="PF01584">
    <property type="entry name" value="CheW"/>
    <property type="match status" value="1"/>
</dbReference>
<dbReference type="PROSITE" id="PS50851">
    <property type="entry name" value="CHEW"/>
    <property type="match status" value="1"/>
</dbReference>
<gene>
    <name evidence="3" type="primary">cheW_3</name>
    <name evidence="3" type="ORF">Thiowin_04587</name>
</gene>
<feature type="region of interest" description="Disordered" evidence="1">
    <location>
        <begin position="1"/>
        <end position="20"/>
    </location>
</feature>
<dbReference type="SUPFAM" id="SSF50341">
    <property type="entry name" value="CheW-like"/>
    <property type="match status" value="1"/>
</dbReference>
<dbReference type="PANTHER" id="PTHR22617:SF41">
    <property type="entry name" value="CHEMOTAXIS SIGNAL TRANSDUCTION SYSTEM ADAPTOR PROTEIN CHEW"/>
    <property type="match status" value="1"/>
</dbReference>
<protein>
    <submittedName>
        <fullName evidence="3">Chemotaxis protein CheW</fullName>
    </submittedName>
</protein>
<dbReference type="RefSeq" id="WP_328985202.1">
    <property type="nucleotide sequence ID" value="NZ_CP121472.1"/>
</dbReference>
<sequence>MTEATASKQPGKAGTDSGDEANQYLTFSVAEERLAMPIDAVQEIIETPQITQVPMTPEHIRGVINLRGNVVPIVDLAARLNRGAATLSKRSCVVVVEVESNRSSYVFGMLVDEVKNILDIPREDVRPAPTFGSDISTDFIQAMGRVEDVFVIILAINHVLSVQELAELKKMTEGASLDPVG</sequence>
<name>A0ABZ0SFL8_9GAMM</name>
<organism evidence="3 4">
    <name type="scientific">Thiorhodovibrio winogradskyi</name>
    <dbReference type="NCBI Taxonomy" id="77007"/>
    <lineage>
        <taxon>Bacteria</taxon>
        <taxon>Pseudomonadati</taxon>
        <taxon>Pseudomonadota</taxon>
        <taxon>Gammaproteobacteria</taxon>
        <taxon>Chromatiales</taxon>
        <taxon>Chromatiaceae</taxon>
        <taxon>Thiorhodovibrio</taxon>
    </lineage>
</organism>
<evidence type="ECO:0000313" key="3">
    <source>
        <dbReference type="EMBL" id="WPL19458.1"/>
    </source>
</evidence>
<dbReference type="InterPro" id="IPR039315">
    <property type="entry name" value="CheW"/>
</dbReference>
<feature type="domain" description="CheW-like" evidence="2">
    <location>
        <begin position="21"/>
        <end position="165"/>
    </location>
</feature>
<dbReference type="Proteomes" id="UP001432180">
    <property type="component" value="Chromosome"/>
</dbReference>
<dbReference type="SMART" id="SM00260">
    <property type="entry name" value="CheW"/>
    <property type="match status" value="1"/>
</dbReference>
<dbReference type="PANTHER" id="PTHR22617">
    <property type="entry name" value="CHEMOTAXIS SENSOR HISTIDINE KINASE-RELATED"/>
    <property type="match status" value="1"/>
</dbReference>
<dbReference type="InterPro" id="IPR002545">
    <property type="entry name" value="CheW-lke_dom"/>
</dbReference>
<proteinExistence type="predicted"/>
<evidence type="ECO:0000313" key="4">
    <source>
        <dbReference type="Proteomes" id="UP001432180"/>
    </source>
</evidence>
<keyword evidence="4" id="KW-1185">Reference proteome</keyword>
<reference evidence="3 4" key="1">
    <citation type="journal article" date="2023" name="Microorganisms">
        <title>Thiorhodovibrio frisius and Trv. litoralis spp. nov., Two Novel Members from a Clade of Fastidious Purple Sulfur Bacteria That Exhibit Unique Red-Shifted Light-Harvesting Capabilities.</title>
        <authorList>
            <person name="Methner A."/>
            <person name="Kuzyk S.B."/>
            <person name="Petersen J."/>
            <person name="Bauer S."/>
            <person name="Brinkmann H."/>
            <person name="Sichau K."/>
            <person name="Wanner G."/>
            <person name="Wolf J."/>
            <person name="Neumann-Schaal M."/>
            <person name="Henke P."/>
            <person name="Tank M."/>
            <person name="Sproer C."/>
            <person name="Bunk B."/>
            <person name="Overmann J."/>
        </authorList>
    </citation>
    <scope>NUCLEOTIDE SEQUENCE [LARGE SCALE GENOMIC DNA]</scope>
    <source>
        <strain evidence="3 4">DSM 6702</strain>
    </source>
</reference>
<dbReference type="InterPro" id="IPR036061">
    <property type="entry name" value="CheW-like_dom_sf"/>
</dbReference>
<evidence type="ECO:0000256" key="1">
    <source>
        <dbReference type="SAM" id="MobiDB-lite"/>
    </source>
</evidence>
<evidence type="ECO:0000259" key="2">
    <source>
        <dbReference type="PROSITE" id="PS50851"/>
    </source>
</evidence>
<accession>A0ABZ0SFL8</accession>
<dbReference type="Gene3D" id="2.40.50.180">
    <property type="entry name" value="CheA-289, Domain 4"/>
    <property type="match status" value="1"/>
</dbReference>